<feature type="transmembrane region" description="Helical" evidence="6">
    <location>
        <begin position="67"/>
        <end position="87"/>
    </location>
</feature>
<gene>
    <name evidence="8" type="ORF">CROQUDRAFT_662612</name>
</gene>
<dbReference type="EMBL" id="MU167350">
    <property type="protein sequence ID" value="KAG0142371.1"/>
    <property type="molecule type" value="Genomic_DNA"/>
</dbReference>
<reference evidence="8" key="1">
    <citation type="submission" date="2013-11" db="EMBL/GenBank/DDBJ databases">
        <title>Genome sequence of the fusiform rust pathogen reveals effectors for host alternation and coevolution with pine.</title>
        <authorList>
            <consortium name="DOE Joint Genome Institute"/>
            <person name="Smith K."/>
            <person name="Pendleton A."/>
            <person name="Kubisiak T."/>
            <person name="Anderson C."/>
            <person name="Salamov A."/>
            <person name="Aerts A."/>
            <person name="Riley R."/>
            <person name="Clum A."/>
            <person name="Lindquist E."/>
            <person name="Ence D."/>
            <person name="Campbell M."/>
            <person name="Kronenberg Z."/>
            <person name="Feau N."/>
            <person name="Dhillon B."/>
            <person name="Hamelin R."/>
            <person name="Burleigh J."/>
            <person name="Smith J."/>
            <person name="Yandell M."/>
            <person name="Nelson C."/>
            <person name="Grigoriev I."/>
            <person name="Davis J."/>
        </authorList>
    </citation>
    <scope>NUCLEOTIDE SEQUENCE</scope>
    <source>
        <strain evidence="8">G11</strain>
    </source>
</reference>
<feature type="transmembrane region" description="Helical" evidence="6">
    <location>
        <begin position="366"/>
        <end position="385"/>
    </location>
</feature>
<dbReference type="FunFam" id="1.20.1250.20:FF:000013">
    <property type="entry name" value="MFS general substrate transporter"/>
    <property type="match status" value="1"/>
</dbReference>
<dbReference type="GO" id="GO:0022857">
    <property type="term" value="F:transmembrane transporter activity"/>
    <property type="evidence" value="ECO:0007669"/>
    <property type="project" value="InterPro"/>
</dbReference>
<dbReference type="PANTHER" id="PTHR43791">
    <property type="entry name" value="PERMEASE-RELATED"/>
    <property type="match status" value="1"/>
</dbReference>
<organism evidence="8 9">
    <name type="scientific">Cronartium quercuum f. sp. fusiforme G11</name>
    <dbReference type="NCBI Taxonomy" id="708437"/>
    <lineage>
        <taxon>Eukaryota</taxon>
        <taxon>Fungi</taxon>
        <taxon>Dikarya</taxon>
        <taxon>Basidiomycota</taxon>
        <taxon>Pucciniomycotina</taxon>
        <taxon>Pucciniomycetes</taxon>
        <taxon>Pucciniales</taxon>
        <taxon>Coleosporiaceae</taxon>
        <taxon>Cronartium</taxon>
    </lineage>
</organism>
<keyword evidence="5 6" id="KW-0472">Membrane</keyword>
<dbReference type="OrthoDB" id="9971669at2759"/>
<feature type="transmembrane region" description="Helical" evidence="6">
    <location>
        <begin position="99"/>
        <end position="118"/>
    </location>
</feature>
<dbReference type="Pfam" id="PF07690">
    <property type="entry name" value="MFS_1"/>
    <property type="match status" value="1"/>
</dbReference>
<feature type="transmembrane region" description="Helical" evidence="6">
    <location>
        <begin position="124"/>
        <end position="146"/>
    </location>
</feature>
<dbReference type="PROSITE" id="PS50850">
    <property type="entry name" value="MFS"/>
    <property type="match status" value="1"/>
</dbReference>
<name>A0A9P6T7W4_9BASI</name>
<evidence type="ECO:0000256" key="4">
    <source>
        <dbReference type="ARBA" id="ARBA00022989"/>
    </source>
</evidence>
<dbReference type="InterPro" id="IPR036259">
    <property type="entry name" value="MFS_trans_sf"/>
</dbReference>
<feature type="transmembrane region" description="Helical" evidence="6">
    <location>
        <begin position="302"/>
        <end position="322"/>
    </location>
</feature>
<evidence type="ECO:0000256" key="2">
    <source>
        <dbReference type="ARBA" id="ARBA00022448"/>
    </source>
</evidence>
<comment type="caution">
    <text evidence="8">The sequence shown here is derived from an EMBL/GenBank/DDBJ whole genome shotgun (WGS) entry which is preliminary data.</text>
</comment>
<feature type="transmembrane region" description="Helical" evidence="6">
    <location>
        <begin position="391"/>
        <end position="415"/>
    </location>
</feature>
<dbReference type="PANTHER" id="PTHR43791:SF67">
    <property type="entry name" value="TRANSPORTER, PUTATIVE (AFU_ORTHOLOGUE AFUA_3G04010)-RELATED"/>
    <property type="match status" value="1"/>
</dbReference>
<dbReference type="AlphaFoldDB" id="A0A9P6T7W4"/>
<keyword evidence="3 6" id="KW-0812">Transmembrane</keyword>
<evidence type="ECO:0000313" key="9">
    <source>
        <dbReference type="Proteomes" id="UP000886653"/>
    </source>
</evidence>
<feature type="transmembrane region" description="Helical" evidence="6">
    <location>
        <begin position="158"/>
        <end position="179"/>
    </location>
</feature>
<proteinExistence type="predicted"/>
<dbReference type="FunFam" id="1.20.1250.20:FF:000034">
    <property type="entry name" value="MFS general substrate transporter"/>
    <property type="match status" value="1"/>
</dbReference>
<dbReference type="SUPFAM" id="SSF103473">
    <property type="entry name" value="MFS general substrate transporter"/>
    <property type="match status" value="1"/>
</dbReference>
<evidence type="ECO:0000313" key="8">
    <source>
        <dbReference type="EMBL" id="KAG0142371.1"/>
    </source>
</evidence>
<sequence>MSLSPRHPIHDPRNPEHELMRRKIVRKIDWRVLPSVSLLYLACFIDRSNIGNAKVAGLGKDLELTGLRFNICLAVFYITYILVEIPSNHLLRRFGPKTWLPLLVFGWGIITISAGFVPNYASLIGLRLLLGFFEGGLLPGIILHLSTLYRKDELQLRVGFFFACGTLSGAFGGLLAYAIERMDGIGGKASWSWIFVIEGLATLCVAICARFALFPSLASASFLSPAEKYFAEKRLTFDYSSWSQSERIDCEKKAVEAKPTKGSENLENSSTTELHAATSFESHEVECFERGEVFRGLIEPQAWMTGFAAMCSAVAIYSYSFFLPTLIKEMGHDRVHSQLLSAYPYIPASLLVVMVSFIADKWNVRGPLALTLIPFTVVGYVMASITESPTVRYAGVFFIAGGMFPTAPCLFTLLANNTSGMTKRATATALQIMICNGAGFLAPFLYTSEQAPRFVKGHTICLGFACLSWTLTACNVFYCWWENKARKAGARAYLVENYYIQLNENKTKAPIGDRDPAFLFTL</sequence>
<keyword evidence="9" id="KW-1185">Reference proteome</keyword>
<feature type="transmembrane region" description="Helical" evidence="6">
    <location>
        <begin position="342"/>
        <end position="359"/>
    </location>
</feature>
<feature type="transmembrane region" description="Helical" evidence="6">
    <location>
        <begin position="427"/>
        <end position="445"/>
    </location>
</feature>
<dbReference type="InterPro" id="IPR020846">
    <property type="entry name" value="MFS_dom"/>
</dbReference>
<evidence type="ECO:0000259" key="7">
    <source>
        <dbReference type="PROSITE" id="PS50850"/>
    </source>
</evidence>
<dbReference type="InterPro" id="IPR011701">
    <property type="entry name" value="MFS"/>
</dbReference>
<feature type="transmembrane region" description="Helical" evidence="6">
    <location>
        <begin position="191"/>
        <end position="213"/>
    </location>
</feature>
<accession>A0A9P6T7W4</accession>
<keyword evidence="2" id="KW-0813">Transport</keyword>
<feature type="domain" description="Major facilitator superfamily (MFS) profile" evidence="7">
    <location>
        <begin position="32"/>
        <end position="522"/>
    </location>
</feature>
<evidence type="ECO:0000256" key="5">
    <source>
        <dbReference type="ARBA" id="ARBA00023136"/>
    </source>
</evidence>
<dbReference type="Gene3D" id="1.20.1250.20">
    <property type="entry name" value="MFS general substrate transporter like domains"/>
    <property type="match status" value="2"/>
</dbReference>
<evidence type="ECO:0000256" key="3">
    <source>
        <dbReference type="ARBA" id="ARBA00022692"/>
    </source>
</evidence>
<comment type="subcellular location">
    <subcellularLocation>
        <location evidence="1">Membrane</location>
        <topology evidence="1">Multi-pass membrane protein</topology>
    </subcellularLocation>
</comment>
<protein>
    <recommendedName>
        <fullName evidence="7">Major facilitator superfamily (MFS) profile domain-containing protein</fullName>
    </recommendedName>
</protein>
<evidence type="ECO:0000256" key="6">
    <source>
        <dbReference type="SAM" id="Phobius"/>
    </source>
</evidence>
<feature type="transmembrane region" description="Helical" evidence="6">
    <location>
        <begin position="457"/>
        <end position="481"/>
    </location>
</feature>
<dbReference type="Proteomes" id="UP000886653">
    <property type="component" value="Unassembled WGS sequence"/>
</dbReference>
<keyword evidence="4 6" id="KW-1133">Transmembrane helix</keyword>
<dbReference type="GO" id="GO:0016020">
    <property type="term" value="C:membrane"/>
    <property type="evidence" value="ECO:0007669"/>
    <property type="project" value="UniProtKB-SubCell"/>
</dbReference>
<evidence type="ECO:0000256" key="1">
    <source>
        <dbReference type="ARBA" id="ARBA00004141"/>
    </source>
</evidence>